<dbReference type="GeneID" id="45695985"/>
<dbReference type="Proteomes" id="UP001056386">
    <property type="component" value="Chromosome 1"/>
</dbReference>
<evidence type="ECO:0000313" key="2">
    <source>
        <dbReference type="EMBL" id="QPQ92428.1"/>
    </source>
</evidence>
<evidence type="ECO:0000313" key="4">
    <source>
        <dbReference type="Proteomes" id="UP000594892"/>
    </source>
</evidence>
<protein>
    <recommendedName>
        <fullName evidence="6">Transmembrane protein</fullName>
    </recommendedName>
</protein>
<feature type="transmembrane region" description="Helical" evidence="1">
    <location>
        <begin position="72"/>
        <end position="99"/>
    </location>
</feature>
<organism evidence="2 4">
    <name type="scientific">Burkholderia glumae</name>
    <name type="common">Pseudomonas glumae</name>
    <dbReference type="NCBI Taxonomy" id="337"/>
    <lineage>
        <taxon>Bacteria</taxon>
        <taxon>Pseudomonadati</taxon>
        <taxon>Pseudomonadota</taxon>
        <taxon>Betaproteobacteria</taxon>
        <taxon>Burkholderiales</taxon>
        <taxon>Burkholderiaceae</taxon>
        <taxon>Burkholderia</taxon>
    </lineage>
</organism>
<dbReference type="RefSeq" id="WP_015876924.1">
    <property type="nucleotide sequence ID" value="NZ_CP021074.1"/>
</dbReference>
<keyword evidence="1" id="KW-0812">Transmembrane</keyword>
<feature type="transmembrane region" description="Helical" evidence="1">
    <location>
        <begin position="38"/>
        <end position="60"/>
    </location>
</feature>
<keyword evidence="1" id="KW-0472">Membrane</keyword>
<accession>A0AAP9Y116</accession>
<name>A0AAP9Y116_BURGL</name>
<evidence type="ECO:0000256" key="1">
    <source>
        <dbReference type="SAM" id="Phobius"/>
    </source>
</evidence>
<sequence>MSRPAVFVAGVLRVAGCLLAEALVWRAAGRAGADFDPLLAGLALQALAAAVQAWLLLPMLPSRYREPRRASFALLWALLTFMPLAGGMLVLASCAWAALLPAERENDRLAEVGRPEFITHLVSRVAHGGGARLQARLVNTQVSSTDRLTALVAIQSMPTRTTGSLLRELLTDPVEDVRLIAYGTLDQAENEITQKIYAAGQALARAGSEPERYALNRQLAELYFELIYQRLVQGAVYRHTLAQAERYARAALAVDERDAALWLILGRLALAERRADDAGLAMARALELGFPRERLTPWLAEVAFLRGDYLRVRELLASHGNAAVLPTLKPIVTYWSR</sequence>
<reference evidence="2 4" key="1">
    <citation type="submission" date="2020-12" db="EMBL/GenBank/DDBJ databases">
        <title>FDA dAtabase for Regulatory Grade micrObial Sequences (FDA-ARGOS): Supporting development and validation of Infectious Disease Dx tests.</title>
        <authorList>
            <person name="Minogue T."/>
            <person name="Wolcott M."/>
            <person name="Wasieloski L."/>
            <person name="Aguilar W."/>
            <person name="Moore D."/>
            <person name="Jaissle J."/>
            <person name="Tallon L."/>
            <person name="Sadzewicz L."/>
            <person name="Zhao X."/>
            <person name="Boylan J."/>
            <person name="Ott S."/>
            <person name="Bowen H."/>
            <person name="Vavikolanu K."/>
            <person name="Mehta A."/>
            <person name="Aluvathingal J."/>
            <person name="Nadendla S."/>
            <person name="Yan Y."/>
            <person name="Sichtig H."/>
        </authorList>
    </citation>
    <scope>NUCLEOTIDE SEQUENCE [LARGE SCALE GENOMIC DNA]</scope>
    <source>
        <strain evidence="2 4">FDAARGOS_949</strain>
    </source>
</reference>
<keyword evidence="5" id="KW-1185">Reference proteome</keyword>
<dbReference type="Proteomes" id="UP000594892">
    <property type="component" value="Chromosome 2"/>
</dbReference>
<keyword evidence="1" id="KW-1133">Transmembrane helix</keyword>
<proteinExistence type="predicted"/>
<gene>
    <name evidence="2" type="ORF">I6H06_25505</name>
    <name evidence="3" type="ORF">NFI99_29360</name>
</gene>
<evidence type="ECO:0000313" key="5">
    <source>
        <dbReference type="Proteomes" id="UP001056386"/>
    </source>
</evidence>
<dbReference type="EMBL" id="CP065601">
    <property type="protein sequence ID" value="QPQ92428.1"/>
    <property type="molecule type" value="Genomic_DNA"/>
</dbReference>
<dbReference type="EMBL" id="CP099587">
    <property type="protein sequence ID" value="USS45672.1"/>
    <property type="molecule type" value="Genomic_DNA"/>
</dbReference>
<dbReference type="AlphaFoldDB" id="A0AAP9Y116"/>
<reference evidence="3" key="2">
    <citation type="submission" date="2022-06" db="EMBL/GenBank/DDBJ databases">
        <title>Draft genome sequence of Burkholderia glumae strain GR20004 isolated from rice panicle showing bacterial panicle blight.</title>
        <authorList>
            <person name="Choi S.Y."/>
            <person name="Lee Y.H."/>
        </authorList>
    </citation>
    <scope>NUCLEOTIDE SEQUENCE</scope>
    <source>
        <strain evidence="3">GR20004</strain>
    </source>
</reference>
<evidence type="ECO:0008006" key="6">
    <source>
        <dbReference type="Google" id="ProtNLM"/>
    </source>
</evidence>
<evidence type="ECO:0000313" key="3">
    <source>
        <dbReference type="EMBL" id="USS45672.1"/>
    </source>
</evidence>